<keyword evidence="3" id="KW-0949">S-adenosyl-L-methionine</keyword>
<dbReference type="SFLD" id="SFLDS00029">
    <property type="entry name" value="Radical_SAM"/>
    <property type="match status" value="1"/>
</dbReference>
<dbReference type="GO" id="GO:0051539">
    <property type="term" value="F:4 iron, 4 sulfur cluster binding"/>
    <property type="evidence" value="ECO:0007669"/>
    <property type="project" value="UniProtKB-KW"/>
</dbReference>
<comment type="cofactor">
    <cofactor evidence="1">
        <name>[4Fe-4S] cluster</name>
        <dbReference type="ChEBI" id="CHEBI:49883"/>
    </cofactor>
</comment>
<dbReference type="AlphaFoldDB" id="A0A2N9LUE9"/>
<evidence type="ECO:0000256" key="4">
    <source>
        <dbReference type="ARBA" id="ARBA00022723"/>
    </source>
</evidence>
<dbReference type="SUPFAM" id="SSF102114">
    <property type="entry name" value="Radical SAM enzymes"/>
    <property type="match status" value="1"/>
</dbReference>
<dbReference type="InterPro" id="IPR058240">
    <property type="entry name" value="rSAM_sf"/>
</dbReference>
<dbReference type="Proteomes" id="UP000239735">
    <property type="component" value="Unassembled WGS sequence"/>
</dbReference>
<dbReference type="PROSITE" id="PS51918">
    <property type="entry name" value="RADICAL_SAM"/>
    <property type="match status" value="1"/>
</dbReference>
<dbReference type="NCBIfam" id="TIGR04053">
    <property type="entry name" value="TIGR04053 family radical SAM/SPASM domain-containing protein"/>
    <property type="match status" value="1"/>
</dbReference>
<evidence type="ECO:0000256" key="5">
    <source>
        <dbReference type="ARBA" id="ARBA00023004"/>
    </source>
</evidence>
<dbReference type="CDD" id="cd01335">
    <property type="entry name" value="Radical_SAM"/>
    <property type="match status" value="1"/>
</dbReference>
<keyword evidence="2" id="KW-0004">4Fe-4S</keyword>
<evidence type="ECO:0000259" key="7">
    <source>
        <dbReference type="PROSITE" id="PS51918"/>
    </source>
</evidence>
<sequence>MVTAAGAGWVFDRTMNVQIPAIDFNERPFLAIWEVTQACDLACVHCRASAQPNRHPMELSTTEGKDLIDQIAKMQVPVFVLTGGDPIKRPDLFELIAHARSVGVRVSLTPSATPLLTREIVVRLKEAGLARLAVSLDGSSAATHDAFRGMSGSFARTMDAVRWANEAGLPVQINTTFSRRNIGEIDAMVALIESLRITLWSVFFLVPTGRGKLNDLLNADEFEQVFQKLHQLSRTARFDIKTTEAQHYRRYLLQQHAADRRAGMASASTERAPDMIGRAPRGLNDGKGFVFISHTGEVFPSGFLPLSAGSIRRQPLSVIYRESPLFRNLRDTDKLEGKCGACEFKKICGGSRARAYALTGNPHAEEPCCSYIPRGYVAPPPMVKTATTLHVLQGA</sequence>
<accession>A0A2N9LUE9</accession>
<dbReference type="SFLD" id="SFLDG01386">
    <property type="entry name" value="main_SPASM_domain-containing"/>
    <property type="match status" value="1"/>
</dbReference>
<evidence type="ECO:0000256" key="1">
    <source>
        <dbReference type="ARBA" id="ARBA00001966"/>
    </source>
</evidence>
<protein>
    <submittedName>
        <fullName evidence="8">Fe-S protein, radical SAM family</fullName>
    </submittedName>
</protein>
<evidence type="ECO:0000256" key="3">
    <source>
        <dbReference type="ARBA" id="ARBA00022691"/>
    </source>
</evidence>
<gene>
    <name evidence="8" type="ORF">SBA5_560027</name>
</gene>
<dbReference type="Gene3D" id="3.20.20.70">
    <property type="entry name" value="Aldolase class I"/>
    <property type="match status" value="1"/>
</dbReference>
<organism evidence="8 9">
    <name type="scientific">Candidatus Sulfuritelmatomonas gaucii</name>
    <dbReference type="NCBI Taxonomy" id="2043161"/>
    <lineage>
        <taxon>Bacteria</taxon>
        <taxon>Pseudomonadati</taxon>
        <taxon>Acidobacteriota</taxon>
        <taxon>Terriglobia</taxon>
        <taxon>Terriglobales</taxon>
        <taxon>Acidobacteriaceae</taxon>
        <taxon>Candidatus Sulfuritelmatomonas</taxon>
    </lineage>
</organism>
<evidence type="ECO:0000256" key="2">
    <source>
        <dbReference type="ARBA" id="ARBA00022485"/>
    </source>
</evidence>
<feature type="domain" description="Radical SAM core" evidence="7">
    <location>
        <begin position="25"/>
        <end position="239"/>
    </location>
</feature>
<proteinExistence type="predicted"/>
<dbReference type="GO" id="GO:0003824">
    <property type="term" value="F:catalytic activity"/>
    <property type="evidence" value="ECO:0007669"/>
    <property type="project" value="InterPro"/>
</dbReference>
<reference evidence="9" key="1">
    <citation type="submission" date="2018-02" db="EMBL/GenBank/DDBJ databases">
        <authorList>
            <person name="Hausmann B."/>
        </authorList>
    </citation>
    <scope>NUCLEOTIDE SEQUENCE [LARGE SCALE GENOMIC DNA]</scope>
    <source>
        <strain evidence="9">Peat soil MAG SbA5</strain>
    </source>
</reference>
<evidence type="ECO:0000313" key="9">
    <source>
        <dbReference type="Proteomes" id="UP000239735"/>
    </source>
</evidence>
<dbReference type="InterPro" id="IPR013785">
    <property type="entry name" value="Aldolase_TIM"/>
</dbReference>
<dbReference type="EMBL" id="OKRB01000115">
    <property type="protein sequence ID" value="SPE26861.1"/>
    <property type="molecule type" value="Genomic_DNA"/>
</dbReference>
<keyword evidence="6" id="KW-0411">Iron-sulfur</keyword>
<dbReference type="CDD" id="cd21123">
    <property type="entry name" value="SPASM_MftC-like"/>
    <property type="match status" value="1"/>
</dbReference>
<dbReference type="Pfam" id="PF04055">
    <property type="entry name" value="Radical_SAM"/>
    <property type="match status" value="1"/>
</dbReference>
<evidence type="ECO:0000313" key="8">
    <source>
        <dbReference type="EMBL" id="SPE26861.1"/>
    </source>
</evidence>
<dbReference type="InterPro" id="IPR006638">
    <property type="entry name" value="Elp3/MiaA/NifB-like_rSAM"/>
</dbReference>
<keyword evidence="5" id="KW-0408">Iron</keyword>
<dbReference type="InterPro" id="IPR017200">
    <property type="entry name" value="PqqE-like"/>
</dbReference>
<name>A0A2N9LUE9_9BACT</name>
<evidence type="ECO:0000256" key="6">
    <source>
        <dbReference type="ARBA" id="ARBA00023014"/>
    </source>
</evidence>
<dbReference type="GO" id="GO:0046872">
    <property type="term" value="F:metal ion binding"/>
    <property type="evidence" value="ECO:0007669"/>
    <property type="project" value="UniProtKB-KW"/>
</dbReference>
<dbReference type="SFLD" id="SFLDG01067">
    <property type="entry name" value="SPASM/twitch_domain_containing"/>
    <property type="match status" value="1"/>
</dbReference>
<dbReference type="PANTHER" id="PTHR11228">
    <property type="entry name" value="RADICAL SAM DOMAIN PROTEIN"/>
    <property type="match status" value="1"/>
</dbReference>
<dbReference type="SMART" id="SM00729">
    <property type="entry name" value="Elp3"/>
    <property type="match status" value="1"/>
</dbReference>
<dbReference type="InterPro" id="IPR050377">
    <property type="entry name" value="Radical_SAM_PqqE_MftC-like"/>
</dbReference>
<dbReference type="InterPro" id="IPR007197">
    <property type="entry name" value="rSAM"/>
</dbReference>
<dbReference type="PANTHER" id="PTHR11228:SF34">
    <property type="entry name" value="TUNGSTEN-CONTAINING ALDEHYDE FERREDOXIN OXIDOREDUCTASE COFACTOR MODIFYING PROTEIN"/>
    <property type="match status" value="1"/>
</dbReference>
<dbReference type="PIRSF" id="PIRSF037420">
    <property type="entry name" value="PQQ_syn_pqqE"/>
    <property type="match status" value="1"/>
</dbReference>
<keyword evidence="4" id="KW-0479">Metal-binding</keyword>